<feature type="region of interest" description="Disordered" evidence="1">
    <location>
        <begin position="44"/>
        <end position="91"/>
    </location>
</feature>
<evidence type="ECO:0000256" key="1">
    <source>
        <dbReference type="SAM" id="MobiDB-lite"/>
    </source>
</evidence>
<evidence type="ECO:0000313" key="3">
    <source>
        <dbReference type="Proteomes" id="UP000429552"/>
    </source>
</evidence>
<proteinExistence type="predicted"/>
<comment type="caution">
    <text evidence="2">The sequence shown here is derived from an EMBL/GenBank/DDBJ whole genome shotgun (WGS) entry which is preliminary data.</text>
</comment>
<accession>A0A640T7N0</accession>
<dbReference type="Proteomes" id="UP000429552">
    <property type="component" value="Unassembled WGS sequence"/>
</dbReference>
<feature type="compositionally biased region" description="Basic and acidic residues" evidence="1">
    <location>
        <begin position="51"/>
        <end position="73"/>
    </location>
</feature>
<feature type="region of interest" description="Disordered" evidence="1">
    <location>
        <begin position="1"/>
        <end position="31"/>
    </location>
</feature>
<dbReference type="AlphaFoldDB" id="A0A640T7N0"/>
<dbReference type="EMBL" id="BLIP01000001">
    <property type="protein sequence ID" value="GFE19743.1"/>
    <property type="molecule type" value="Genomic_DNA"/>
</dbReference>
<organism evidence="2 3">
    <name type="scientific">Streptomyces nigrescens</name>
    <dbReference type="NCBI Taxonomy" id="1920"/>
    <lineage>
        <taxon>Bacteria</taxon>
        <taxon>Bacillati</taxon>
        <taxon>Actinomycetota</taxon>
        <taxon>Actinomycetes</taxon>
        <taxon>Kitasatosporales</taxon>
        <taxon>Streptomycetaceae</taxon>
        <taxon>Streptomyces</taxon>
    </lineage>
</organism>
<sequence>MQMREQRVHRRGPRPRGTADGIPDTDDAIADVPTGQRLLFLVRHSPGLTDRPSRDHLNYGDRGRSSKEREEAGTRTGPGTGSGTYTLSASK</sequence>
<name>A0A640T7N0_STRNI</name>
<evidence type="ECO:0000313" key="2">
    <source>
        <dbReference type="EMBL" id="GFE19743.1"/>
    </source>
</evidence>
<reference evidence="2 3" key="1">
    <citation type="submission" date="2019-12" db="EMBL/GenBank/DDBJ databases">
        <title>Whole genome shotgun sequence of Streptomyces libani subsp. libani NBRC 13452.</title>
        <authorList>
            <person name="Ichikawa N."/>
            <person name="Kimura A."/>
            <person name="Kitahashi Y."/>
            <person name="Komaki H."/>
            <person name="Tamura T."/>
        </authorList>
    </citation>
    <scope>NUCLEOTIDE SEQUENCE [LARGE SCALE GENOMIC DNA]</scope>
    <source>
        <strain evidence="2 3">NBRC 13452</strain>
    </source>
</reference>
<protein>
    <submittedName>
        <fullName evidence="2">Uncharacterized protein</fullName>
    </submittedName>
</protein>
<gene>
    <name evidence="2" type="ORF">Sliba_01960</name>
</gene>